<feature type="domain" description="Neutral/alkaline non-lysosomal ceramidase N-terminal" evidence="1">
    <location>
        <begin position="5"/>
        <end position="241"/>
    </location>
</feature>
<evidence type="ECO:0000259" key="1">
    <source>
        <dbReference type="Pfam" id="PF04734"/>
    </source>
</evidence>
<accession>A0ABT8E957</accession>
<comment type="caution">
    <text evidence="2">The sequence shown here is derived from an EMBL/GenBank/DDBJ whole genome shotgun (WGS) entry which is preliminary data.</text>
</comment>
<evidence type="ECO:0000313" key="2">
    <source>
        <dbReference type="EMBL" id="MDN4074420.1"/>
    </source>
</evidence>
<keyword evidence="3" id="KW-1185">Reference proteome</keyword>
<dbReference type="InterPro" id="IPR031329">
    <property type="entry name" value="NEUT/ALK_ceramidase_N"/>
</dbReference>
<proteinExistence type="predicted"/>
<protein>
    <submittedName>
        <fullName evidence="2">Neutral/alkaline non-lysosomal ceramidase N-terminal domain-containing protein</fullName>
    </submittedName>
</protein>
<dbReference type="EMBL" id="JAUHLN010000003">
    <property type="protein sequence ID" value="MDN4074420.1"/>
    <property type="molecule type" value="Genomic_DNA"/>
</dbReference>
<organism evidence="2 3">
    <name type="scientific">Fictibacillus terranigra</name>
    <dbReference type="NCBI Taxonomy" id="3058424"/>
    <lineage>
        <taxon>Bacteria</taxon>
        <taxon>Bacillati</taxon>
        <taxon>Bacillota</taxon>
        <taxon>Bacilli</taxon>
        <taxon>Bacillales</taxon>
        <taxon>Fictibacillaceae</taxon>
        <taxon>Fictibacillus</taxon>
    </lineage>
</organism>
<dbReference type="Proteomes" id="UP001168694">
    <property type="component" value="Unassembled WGS sequence"/>
</dbReference>
<sequence length="449" mass="50535">MSIRLGTSKQEITPFQPVYLAGFSHRKEPFTEIKSKLYVRVFCFLDETNKNPSLLITADLIWWGSDLVSKLEKKIIEQFSIPAESIIFHATHNHSGPQTSKLFTSYLGRYSDSYIAFLEKQLLSAIEAAKQNAEEVTVQRASSTADIGVNRRKAVNGKIIMAPNPDGLVDNEVILVRFETLQQKTKALLIHYACHPTTTGNNYVSSEFPGTVLEEVEKRIGNGCIAGYLQGCCGDIRPALIKGNAFYRGEEEDVERLGKRLASNVLNCFNENHWKEVATSKLQTSTKVLHLNFEHLPSREFYDPSAFPEDLLMKEWCTIMNERFSAFEAGVPLKLHLMTFGEELSFLSMNAEMVTQYGLKLKEKYGGRIIPLPYSNGMIGYVPTAGQLSEGGYEANDSIYYFALPSPFSSSIENSINNAIDKLIRKEKREEYDGLSIHVQGRSFKCKSI</sequence>
<dbReference type="Pfam" id="PF04734">
    <property type="entry name" value="Ceramidase_alk"/>
    <property type="match status" value="1"/>
</dbReference>
<gene>
    <name evidence="2" type="ORF">QYF49_15655</name>
</gene>
<dbReference type="RefSeq" id="WP_290400552.1">
    <property type="nucleotide sequence ID" value="NZ_JAUHLN010000003.1"/>
</dbReference>
<name>A0ABT8E957_9BACL</name>
<evidence type="ECO:0000313" key="3">
    <source>
        <dbReference type="Proteomes" id="UP001168694"/>
    </source>
</evidence>
<reference evidence="2" key="1">
    <citation type="submission" date="2023-06" db="EMBL/GenBank/DDBJ databases">
        <title>Draft Genome Sequences of Representative Paenibacillus Polymyxa, Bacillus cereus, Fictibacillus sp., and Brevibacillus agri Strains Isolated from Amazonian Dark Earth.</title>
        <authorList>
            <person name="Pellegrinetti T.A."/>
            <person name="Cunha I.C.M."/>
            <person name="Chaves M.G."/>
            <person name="Freitas A.S."/>
            <person name="Silva A.V.R."/>
            <person name="Tsai S.M."/>
            <person name="Mendes L.W."/>
        </authorList>
    </citation>
    <scope>NUCLEOTIDE SEQUENCE</scope>
    <source>
        <strain evidence="2">CENA-BCM004</strain>
    </source>
</reference>